<organism evidence="1 2">
    <name type="scientific">Lentinus tigrinus ALCF2SS1-6</name>
    <dbReference type="NCBI Taxonomy" id="1328759"/>
    <lineage>
        <taxon>Eukaryota</taxon>
        <taxon>Fungi</taxon>
        <taxon>Dikarya</taxon>
        <taxon>Basidiomycota</taxon>
        <taxon>Agaricomycotina</taxon>
        <taxon>Agaricomycetes</taxon>
        <taxon>Polyporales</taxon>
        <taxon>Polyporaceae</taxon>
        <taxon>Lentinus</taxon>
    </lineage>
</organism>
<protein>
    <submittedName>
        <fullName evidence="1">Uncharacterized protein</fullName>
    </submittedName>
</protein>
<gene>
    <name evidence="1" type="ORF">L227DRAFT_596257</name>
</gene>
<dbReference type="Proteomes" id="UP000313359">
    <property type="component" value="Unassembled WGS sequence"/>
</dbReference>
<proteinExistence type="predicted"/>
<name>A0A5C2RR16_9APHY</name>
<sequence length="262" mass="29275">MANLLRAAKSGNDWTQNELEAYNISIELKDVQTFFQVDSLPTPSVDPELLTTLDADDMVADRNAELINLLDLAMKPAPSGESAGVDFAAQLFELLGYAKRSRVARTRKNIPLLVCGEWRDTKTDVCLVDRLQNEILLVLQEDKRYMDDPRHPEPQLIAEAIAAFDRNNNIRRHAGEPELDVKIIPGIVLLGTTPIFYKVPVTADLVRHIAHGTYPPEKTVVLAHVPPLPKPSLRYSKGMKPLDNRQAILRSYEAFKSVVGIC</sequence>
<dbReference type="OrthoDB" id="3253976at2759"/>
<reference evidence="1" key="1">
    <citation type="journal article" date="2018" name="Genome Biol. Evol.">
        <title>Genomics and development of Lentinus tigrinus, a white-rot wood-decaying mushroom with dimorphic fruiting bodies.</title>
        <authorList>
            <person name="Wu B."/>
            <person name="Xu Z."/>
            <person name="Knudson A."/>
            <person name="Carlson A."/>
            <person name="Chen N."/>
            <person name="Kovaka S."/>
            <person name="LaButti K."/>
            <person name="Lipzen A."/>
            <person name="Pennachio C."/>
            <person name="Riley R."/>
            <person name="Schakwitz W."/>
            <person name="Umezawa K."/>
            <person name="Ohm R.A."/>
            <person name="Grigoriev I.V."/>
            <person name="Nagy L.G."/>
            <person name="Gibbons J."/>
            <person name="Hibbett D."/>
        </authorList>
    </citation>
    <scope>NUCLEOTIDE SEQUENCE [LARGE SCALE GENOMIC DNA]</scope>
    <source>
        <strain evidence="1">ALCF2SS1-6</strain>
    </source>
</reference>
<evidence type="ECO:0000313" key="1">
    <source>
        <dbReference type="EMBL" id="RPD53620.1"/>
    </source>
</evidence>
<keyword evidence="2" id="KW-1185">Reference proteome</keyword>
<dbReference type="EMBL" id="ML122318">
    <property type="protein sequence ID" value="RPD53620.1"/>
    <property type="molecule type" value="Genomic_DNA"/>
</dbReference>
<dbReference type="AlphaFoldDB" id="A0A5C2RR16"/>
<evidence type="ECO:0000313" key="2">
    <source>
        <dbReference type="Proteomes" id="UP000313359"/>
    </source>
</evidence>
<accession>A0A5C2RR16</accession>